<dbReference type="AlphaFoldDB" id="A0A2V1DSS4"/>
<accession>A0A2V1DSS4</accession>
<proteinExistence type="predicted"/>
<evidence type="ECO:0000313" key="2">
    <source>
        <dbReference type="EMBL" id="PVI00265.1"/>
    </source>
</evidence>
<evidence type="ECO:0000313" key="3">
    <source>
        <dbReference type="Proteomes" id="UP000244855"/>
    </source>
</evidence>
<dbReference type="Proteomes" id="UP000244855">
    <property type="component" value="Unassembled WGS sequence"/>
</dbReference>
<sequence length="206" mass="22881">MDRLPPAYASPPAISPTIGLCPVCSSIQATKQFSCCCWEQPLSALPKKRRASRSTPPPSRFCMSHPSLPAASTRPTRAACYTELVKSSSAPPAVLRRAIRQSFLVQPLHFLAPAVEMMATASYKKRESLVRRLISDSPFQHKTPHATYSHGLTYHGTSDMYTIMISSMRCGRLQRSTLSTHFRAGGQTETLHWNERHRGTRKPCVA</sequence>
<name>A0A2V1DSS4_9PLEO</name>
<feature type="region of interest" description="Disordered" evidence="1">
    <location>
        <begin position="47"/>
        <end position="67"/>
    </location>
</feature>
<organism evidence="2 3">
    <name type="scientific">Periconia macrospinosa</name>
    <dbReference type="NCBI Taxonomy" id="97972"/>
    <lineage>
        <taxon>Eukaryota</taxon>
        <taxon>Fungi</taxon>
        <taxon>Dikarya</taxon>
        <taxon>Ascomycota</taxon>
        <taxon>Pezizomycotina</taxon>
        <taxon>Dothideomycetes</taxon>
        <taxon>Pleosporomycetidae</taxon>
        <taxon>Pleosporales</taxon>
        <taxon>Massarineae</taxon>
        <taxon>Periconiaceae</taxon>
        <taxon>Periconia</taxon>
    </lineage>
</organism>
<keyword evidence="3" id="KW-1185">Reference proteome</keyword>
<protein>
    <submittedName>
        <fullName evidence="2">Uncharacterized protein</fullName>
    </submittedName>
</protein>
<dbReference type="EMBL" id="KZ805376">
    <property type="protein sequence ID" value="PVI00265.1"/>
    <property type="molecule type" value="Genomic_DNA"/>
</dbReference>
<gene>
    <name evidence="2" type="ORF">DM02DRAFT_398812</name>
</gene>
<evidence type="ECO:0000256" key="1">
    <source>
        <dbReference type="SAM" id="MobiDB-lite"/>
    </source>
</evidence>
<reference evidence="2 3" key="1">
    <citation type="journal article" date="2018" name="Sci. Rep.">
        <title>Comparative genomics provides insights into the lifestyle and reveals functional heterogeneity of dark septate endophytic fungi.</title>
        <authorList>
            <person name="Knapp D.G."/>
            <person name="Nemeth J.B."/>
            <person name="Barry K."/>
            <person name="Hainaut M."/>
            <person name="Henrissat B."/>
            <person name="Johnson J."/>
            <person name="Kuo A."/>
            <person name="Lim J.H.P."/>
            <person name="Lipzen A."/>
            <person name="Nolan M."/>
            <person name="Ohm R.A."/>
            <person name="Tamas L."/>
            <person name="Grigoriev I.V."/>
            <person name="Spatafora J.W."/>
            <person name="Nagy L.G."/>
            <person name="Kovacs G.M."/>
        </authorList>
    </citation>
    <scope>NUCLEOTIDE SEQUENCE [LARGE SCALE GENOMIC DNA]</scope>
    <source>
        <strain evidence="2 3">DSE2036</strain>
    </source>
</reference>